<dbReference type="EMBL" id="QMAP01000002">
    <property type="protein sequence ID" value="RXI49855.1"/>
    <property type="molecule type" value="Genomic_DNA"/>
</dbReference>
<dbReference type="InterPro" id="IPR032466">
    <property type="entry name" value="Metal_Hydrolase"/>
</dbReference>
<dbReference type="PANTHER" id="PTHR11647:SF1">
    <property type="entry name" value="COLLAPSIN RESPONSE MEDIATOR PROTEIN"/>
    <property type="match status" value="1"/>
</dbReference>
<comment type="similarity">
    <text evidence="2">Belongs to the metallo-dependent hydrolases superfamily. Hydantoinase/dihydropyrimidinase family.</text>
</comment>
<dbReference type="FunFam" id="3.20.20.140:FF:000076">
    <property type="entry name" value="Dihydropyrimidinase like 2"/>
    <property type="match status" value="1"/>
</dbReference>
<dbReference type="EMBL" id="AP026818">
    <property type="protein sequence ID" value="BDR81493.1"/>
    <property type="molecule type" value="Genomic_DNA"/>
</dbReference>
<evidence type="ECO:0000313" key="10">
    <source>
        <dbReference type="Proteomes" id="UP000290921"/>
    </source>
</evidence>
<dbReference type="CDD" id="cd01314">
    <property type="entry name" value="D-HYD"/>
    <property type="match status" value="1"/>
</dbReference>
<gene>
    <name evidence="9" type="primary">hydA</name>
    <name evidence="9" type="ORF">DP130_02395</name>
    <name evidence="8" type="ORF">K234311028_17390</name>
</gene>
<evidence type="ECO:0000259" key="7">
    <source>
        <dbReference type="Pfam" id="PF01979"/>
    </source>
</evidence>
<dbReference type="AlphaFoldDB" id="A0A4Q0VFN6"/>
<evidence type="ECO:0000313" key="9">
    <source>
        <dbReference type="EMBL" id="RXI49855.1"/>
    </source>
</evidence>
<feature type="modified residue" description="N6-carboxylysine" evidence="5">
    <location>
        <position position="152"/>
    </location>
</feature>
<protein>
    <submittedName>
        <fullName evidence="9">Dihydropyrimidinase</fullName>
        <ecNumber evidence="9">3.5.2.2</ecNumber>
    </submittedName>
</protein>
<organism evidence="9 10">
    <name type="scientific">Clostridium tetani</name>
    <dbReference type="NCBI Taxonomy" id="1513"/>
    <lineage>
        <taxon>Bacteria</taxon>
        <taxon>Bacillati</taxon>
        <taxon>Bacillota</taxon>
        <taxon>Clostridia</taxon>
        <taxon>Eubacteriales</taxon>
        <taxon>Clostridiaceae</taxon>
        <taxon>Clostridium</taxon>
    </lineage>
</organism>
<evidence type="ECO:0000256" key="5">
    <source>
        <dbReference type="PIRSR" id="PIRSR611778-50"/>
    </source>
</evidence>
<evidence type="ECO:0000256" key="3">
    <source>
        <dbReference type="ARBA" id="ARBA00022723"/>
    </source>
</evidence>
<dbReference type="PANTHER" id="PTHR11647">
    <property type="entry name" value="HYDRANTOINASE/DIHYDROPYRIMIDINASE FAMILY MEMBER"/>
    <property type="match status" value="1"/>
</dbReference>
<dbReference type="Pfam" id="PF01979">
    <property type="entry name" value="Amidohydro_1"/>
    <property type="match status" value="1"/>
</dbReference>
<dbReference type="Pfam" id="PF00449">
    <property type="entry name" value="Urease_alpha"/>
    <property type="match status" value="1"/>
</dbReference>
<evidence type="ECO:0000259" key="6">
    <source>
        <dbReference type="Pfam" id="PF00449"/>
    </source>
</evidence>
<dbReference type="InterPro" id="IPR011778">
    <property type="entry name" value="Hydantoinase/dihydroPyrase"/>
</dbReference>
<dbReference type="EC" id="3.5.2.2" evidence="9"/>
<dbReference type="InterPro" id="IPR011612">
    <property type="entry name" value="Urease_alpha_N_dom"/>
</dbReference>
<comment type="PTM">
    <text evidence="5">Carbamylation allows a single lysine to coordinate two divalent metal cations.</text>
</comment>
<dbReference type="Proteomes" id="UP001321763">
    <property type="component" value="Chromosome"/>
</dbReference>
<reference evidence="8 11" key="2">
    <citation type="submission" date="2022-09" db="EMBL/GenBank/DDBJ databases">
        <title>complete genome sequences of Clostridium tetani str. KHSU-234311-028 isolated from soil.</title>
        <authorList>
            <person name="Sekizuka T."/>
            <person name="Shitada C."/>
            <person name="Takahashi M."/>
            <person name="Kuroda M."/>
        </authorList>
    </citation>
    <scope>NUCLEOTIDE SEQUENCE [LARGE SCALE GENOMIC DNA]</scope>
    <source>
        <strain evidence="8 11">KHSU-234311-028</strain>
    </source>
</reference>
<keyword evidence="4 9" id="KW-0378">Hydrolase</keyword>
<evidence type="ECO:0000256" key="2">
    <source>
        <dbReference type="ARBA" id="ARBA00008829"/>
    </source>
</evidence>
<keyword evidence="3" id="KW-0479">Metal-binding</keyword>
<dbReference type="GO" id="GO:0004157">
    <property type="term" value="F:dihydropyrimidinase activity"/>
    <property type="evidence" value="ECO:0007669"/>
    <property type="project" value="UniProtKB-EC"/>
</dbReference>
<dbReference type="Proteomes" id="UP000290921">
    <property type="component" value="Unassembled WGS sequence"/>
</dbReference>
<dbReference type="InterPro" id="IPR050378">
    <property type="entry name" value="Metallo-dep_Hydrolases_sf"/>
</dbReference>
<dbReference type="SUPFAM" id="SSF51338">
    <property type="entry name" value="Composite domain of metallo-dependent hydrolases"/>
    <property type="match status" value="2"/>
</dbReference>
<comment type="cofactor">
    <cofactor evidence="1">
        <name>Zn(2+)</name>
        <dbReference type="ChEBI" id="CHEBI:29105"/>
    </cofactor>
</comment>
<dbReference type="GO" id="GO:0005829">
    <property type="term" value="C:cytosol"/>
    <property type="evidence" value="ECO:0007669"/>
    <property type="project" value="TreeGrafter"/>
</dbReference>
<feature type="domain" description="Urease alpha-subunit N-terminal" evidence="6">
    <location>
        <begin position="5"/>
        <end position="35"/>
    </location>
</feature>
<sequence>MQDFHTIIKNGTIVTALDIYKGDIGIKDGKIVQIGLDLESSGKKVIDAEGKYIFPGGIDPHTHMDMPFGGTFSSDDFLTGTKAAACGGTTTIVDFAVQPKGKTLKETTKIWREKADNKACIDYGIHIAITDMNDEILDEMGEIIKEGYSSFKLFMTYEGMRVEDDTLMRALMKARDKGGVICVHAENHYVIDYFIKKLLKEGKTEPKYHAISRPELCEGEAAGRAIKLAEICGAPLYIVHNSCEASVSEIERARKLGYPIMGETCPQYLLLSYENYEEEGFNGAKYVMSPPLRDKKNWEHIWKALSKDTLQVVATDHCPFFMEQKRMGIDSFNKIPNGAPGVELRMSLMYTYGVLEDRISLQRFVEVTSTNAAKIFGMYPQKGTIAVGSDADLIIFDPNKEIEIKEENLNENVDYTPYEGFKLKGYPVMTLLRGEVIAKDGKFVGQKGVGKFVKRGKGDII</sequence>
<evidence type="ECO:0000256" key="4">
    <source>
        <dbReference type="ARBA" id="ARBA00022801"/>
    </source>
</evidence>
<dbReference type="RefSeq" id="WP_129029787.1">
    <property type="nucleotide sequence ID" value="NZ_AP026806.1"/>
</dbReference>
<dbReference type="Gene3D" id="3.20.20.140">
    <property type="entry name" value="Metal-dependent hydrolases"/>
    <property type="match status" value="1"/>
</dbReference>
<dbReference type="GO" id="GO:0046872">
    <property type="term" value="F:metal ion binding"/>
    <property type="evidence" value="ECO:0007669"/>
    <property type="project" value="UniProtKB-KW"/>
</dbReference>
<name>A0A4Q0VFN6_CLOTA</name>
<accession>A0A4Q0VFN6</accession>
<reference evidence="9 10" key="1">
    <citation type="submission" date="2018-06" db="EMBL/GenBank/DDBJ databases">
        <title>Genome conservation of Clostridium tetani.</title>
        <authorList>
            <person name="Bruggemann H."/>
            <person name="Popoff M.R."/>
        </authorList>
    </citation>
    <scope>NUCLEOTIDE SEQUENCE [LARGE SCALE GENOMIC DNA]</scope>
    <source>
        <strain evidence="9 10">2017.061</strain>
    </source>
</reference>
<dbReference type="InterPro" id="IPR011059">
    <property type="entry name" value="Metal-dep_hydrolase_composite"/>
</dbReference>
<dbReference type="Gene3D" id="2.30.40.10">
    <property type="entry name" value="Urease, subunit C, domain 1"/>
    <property type="match status" value="1"/>
</dbReference>
<proteinExistence type="inferred from homology"/>
<dbReference type="SUPFAM" id="SSF51556">
    <property type="entry name" value="Metallo-dependent hydrolases"/>
    <property type="match status" value="1"/>
</dbReference>
<dbReference type="NCBIfam" id="TIGR02033">
    <property type="entry name" value="D-hydantoinase"/>
    <property type="match status" value="1"/>
</dbReference>
<evidence type="ECO:0000313" key="8">
    <source>
        <dbReference type="EMBL" id="BDR81493.1"/>
    </source>
</evidence>
<feature type="domain" description="Amidohydrolase-related" evidence="7">
    <location>
        <begin position="52"/>
        <end position="436"/>
    </location>
</feature>
<evidence type="ECO:0000256" key="1">
    <source>
        <dbReference type="ARBA" id="ARBA00001947"/>
    </source>
</evidence>
<evidence type="ECO:0000313" key="11">
    <source>
        <dbReference type="Proteomes" id="UP001321763"/>
    </source>
</evidence>
<dbReference type="InterPro" id="IPR006680">
    <property type="entry name" value="Amidohydro-rel"/>
</dbReference>